<evidence type="ECO:0000313" key="8">
    <source>
        <dbReference type="EMBL" id="RNF69429.1"/>
    </source>
</evidence>
<dbReference type="Gene3D" id="2.40.50.100">
    <property type="match status" value="1"/>
</dbReference>
<dbReference type="InterPro" id="IPR050739">
    <property type="entry name" value="MFP"/>
</dbReference>
<dbReference type="InterPro" id="IPR058634">
    <property type="entry name" value="AaeA-lik-b-barrel"/>
</dbReference>
<dbReference type="Pfam" id="PF25963">
    <property type="entry name" value="Beta-barrel_AAEA"/>
    <property type="match status" value="1"/>
</dbReference>
<protein>
    <submittedName>
        <fullName evidence="8">HlyD family secretion protein</fullName>
    </submittedName>
</protein>
<evidence type="ECO:0000256" key="5">
    <source>
        <dbReference type="SAM" id="Coils"/>
    </source>
</evidence>
<evidence type="ECO:0000256" key="2">
    <source>
        <dbReference type="ARBA" id="ARBA00022692"/>
    </source>
</evidence>
<evidence type="ECO:0000259" key="7">
    <source>
        <dbReference type="Pfam" id="PF25963"/>
    </source>
</evidence>
<dbReference type="Pfam" id="PF25917">
    <property type="entry name" value="BSH_RND"/>
    <property type="match status" value="1"/>
</dbReference>
<keyword evidence="2" id="KW-0812">Transmembrane</keyword>
<evidence type="ECO:0000259" key="6">
    <source>
        <dbReference type="Pfam" id="PF25917"/>
    </source>
</evidence>
<keyword evidence="3" id="KW-1133">Transmembrane helix</keyword>
<feature type="domain" description="Multidrug resistance protein MdtA-like barrel-sandwich hybrid" evidence="6">
    <location>
        <begin position="42"/>
        <end position="221"/>
    </location>
</feature>
<dbReference type="OrthoDB" id="5290347at2"/>
<dbReference type="Gene3D" id="1.10.287.470">
    <property type="entry name" value="Helix hairpin bin"/>
    <property type="match status" value="2"/>
</dbReference>
<proteinExistence type="predicted"/>
<dbReference type="PANTHER" id="PTHR30386">
    <property type="entry name" value="MEMBRANE FUSION SUBUNIT OF EMRAB-TOLC MULTIDRUG EFFLUX PUMP"/>
    <property type="match status" value="1"/>
</dbReference>
<keyword evidence="4" id="KW-0472">Membrane</keyword>
<comment type="subcellular location">
    <subcellularLocation>
        <location evidence="1">Membrane</location>
        <topology evidence="1">Single-pass membrane protein</topology>
    </subcellularLocation>
</comment>
<dbReference type="GO" id="GO:0055085">
    <property type="term" value="P:transmembrane transport"/>
    <property type="evidence" value="ECO:0007669"/>
    <property type="project" value="InterPro"/>
</dbReference>
<dbReference type="PANTHER" id="PTHR30386:SF26">
    <property type="entry name" value="TRANSPORT PROTEIN COMB"/>
    <property type="match status" value="1"/>
</dbReference>
<evidence type="ECO:0000256" key="1">
    <source>
        <dbReference type="ARBA" id="ARBA00004167"/>
    </source>
</evidence>
<organism evidence="8">
    <name type="scientific">Acidithiobacillus sulfuriphilus</name>
    <dbReference type="NCBI Taxonomy" id="1867749"/>
    <lineage>
        <taxon>Bacteria</taxon>
        <taxon>Pseudomonadati</taxon>
        <taxon>Pseudomonadota</taxon>
        <taxon>Acidithiobacillia</taxon>
        <taxon>Acidithiobacillales</taxon>
        <taxon>Acidithiobacillaceae</taxon>
        <taxon>Acidithiobacillus</taxon>
    </lineage>
</organism>
<dbReference type="RefSeq" id="WP_123101816.1">
    <property type="nucleotide sequence ID" value="NZ_CP127527.1"/>
</dbReference>
<dbReference type="Gene3D" id="2.40.30.170">
    <property type="match status" value="1"/>
</dbReference>
<name>A0A3M8RLH7_9PROT</name>
<feature type="domain" description="p-hydroxybenzoic acid efflux pump subunit AaeA-like beta-barrel" evidence="7">
    <location>
        <begin position="230"/>
        <end position="321"/>
    </location>
</feature>
<dbReference type="GO" id="GO:0016020">
    <property type="term" value="C:membrane"/>
    <property type="evidence" value="ECO:0007669"/>
    <property type="project" value="UniProtKB-SubCell"/>
</dbReference>
<evidence type="ECO:0000256" key="3">
    <source>
        <dbReference type="ARBA" id="ARBA00022989"/>
    </source>
</evidence>
<dbReference type="EMBL" id="RIZI01000110">
    <property type="protein sequence ID" value="RNF69429.1"/>
    <property type="molecule type" value="Genomic_DNA"/>
</dbReference>
<evidence type="ECO:0000256" key="4">
    <source>
        <dbReference type="ARBA" id="ARBA00023136"/>
    </source>
</evidence>
<gene>
    <name evidence="8" type="ORF">EC580_02280</name>
</gene>
<sequence>MRWLKRLLVVLIIFIVAFGAYAYFQMADYYPSTDDAYVHTHVVNVAPRVTGHIVAIYVHDNQPVTAGQPLLKIDPLPYQYALEQATAELAQTQRQTASIAADIAQARANLAADEVNFSNAQRNAQRAAALATQKYLSAQQADNAQTTARAARAHANAEAAALAQAEAQQTLNGARIEAAQAAVRTAQLNLSWTLISAPMNGVVSKVDKIHVGDVATANTALFPLIGNQVYWVDANYKETDLGRMRVGQPAKVLVDMYPNHAFQGVVESFSGGAGNAFSLLPPENATGNWVKVTQRVPVRILIKDPSRDYPLRIGTSATVTVDTGGSPGWVRTLQRIL</sequence>
<dbReference type="SUPFAM" id="SSF111369">
    <property type="entry name" value="HlyD-like secretion proteins"/>
    <property type="match status" value="2"/>
</dbReference>
<feature type="coiled-coil region" evidence="5">
    <location>
        <begin position="82"/>
        <end position="123"/>
    </location>
</feature>
<dbReference type="AlphaFoldDB" id="A0A3M8RLH7"/>
<accession>A0A3M8RLH7</accession>
<reference evidence="8" key="1">
    <citation type="submission" date="2018-10" db="EMBL/GenBank/DDBJ databases">
        <title>Acidithiobacillus sulfuriphilus sp. nov.: an extremely acidophilic sulfur-oxidizing chemolithotroph isolated from a neutral pH environment.</title>
        <authorList>
            <person name="Falagan C."/>
            <person name="Moya-Beltran A."/>
            <person name="Quatrini R."/>
            <person name="Johnson D.B."/>
        </authorList>
    </citation>
    <scope>NUCLEOTIDE SEQUENCE [LARGE SCALE GENOMIC DNA]</scope>
    <source>
        <strain evidence="8">CJ-2</strain>
    </source>
</reference>
<dbReference type="InterPro" id="IPR058625">
    <property type="entry name" value="MdtA-like_BSH"/>
</dbReference>
<keyword evidence="5" id="KW-0175">Coiled coil</keyword>
<comment type="caution">
    <text evidence="8">The sequence shown here is derived from an EMBL/GenBank/DDBJ whole genome shotgun (WGS) entry which is preliminary data.</text>
</comment>